<evidence type="ECO:0000256" key="4">
    <source>
        <dbReference type="SAM" id="MobiDB-lite"/>
    </source>
</evidence>
<dbReference type="InterPro" id="IPR001647">
    <property type="entry name" value="HTH_TetR"/>
</dbReference>
<dbReference type="Gene3D" id="1.10.10.60">
    <property type="entry name" value="Homeodomain-like"/>
    <property type="match status" value="1"/>
</dbReference>
<feature type="domain" description="HTH tetR-type" evidence="5">
    <location>
        <begin position="40"/>
        <end position="100"/>
    </location>
</feature>
<dbReference type="Pfam" id="PF02909">
    <property type="entry name" value="TetR_C_1"/>
    <property type="match status" value="1"/>
</dbReference>
<keyword evidence="1" id="KW-0805">Transcription regulation</keyword>
<proteinExistence type="predicted"/>
<dbReference type="PANTHER" id="PTHR30055:SF151">
    <property type="entry name" value="TRANSCRIPTIONAL REGULATORY PROTEIN"/>
    <property type="match status" value="1"/>
</dbReference>
<dbReference type="SUPFAM" id="SSF48498">
    <property type="entry name" value="Tetracyclin repressor-like, C-terminal domain"/>
    <property type="match status" value="1"/>
</dbReference>
<accession>A0A6J7P4G4</accession>
<dbReference type="AlphaFoldDB" id="A0A6J7P4G4"/>
<dbReference type="InterPro" id="IPR036271">
    <property type="entry name" value="Tet_transcr_reg_TetR-rel_C_sf"/>
</dbReference>
<sequence length="254" mass="27910">MLPSKERKGLGGMPKKGQHSIGTGGDQAPAVARARMPRDTLSRSVIIDAAIVIAERDGLDGLTFQALGNELGAHATSVYRHFRDKDEFLLEVIDTLRERSYGSALVSTGNWREDLCAIAAHIREHYRRCAPFAHQMSVRATHRKAEFINVEFALDALNRAGLTPEDAVVYVRLFGNYVRAMSSFEAAVSCLDPELKAKDHLQMRAGSLILEPDQFPHLVSAAASLLSFDDPRVFDVGLNAILDAIESRGKKNPT</sequence>
<evidence type="ECO:0000313" key="6">
    <source>
        <dbReference type="EMBL" id="CAB4998099.1"/>
    </source>
</evidence>
<dbReference type="EMBL" id="CAFBOM010000257">
    <property type="protein sequence ID" value="CAB4998099.1"/>
    <property type="molecule type" value="Genomic_DNA"/>
</dbReference>
<gene>
    <name evidence="6" type="ORF">UFOPK3957_01410</name>
</gene>
<feature type="region of interest" description="Disordered" evidence="4">
    <location>
        <begin position="1"/>
        <end position="35"/>
    </location>
</feature>
<dbReference type="GO" id="GO:0000976">
    <property type="term" value="F:transcription cis-regulatory region binding"/>
    <property type="evidence" value="ECO:0007669"/>
    <property type="project" value="TreeGrafter"/>
</dbReference>
<keyword evidence="3" id="KW-0804">Transcription</keyword>
<dbReference type="Pfam" id="PF00440">
    <property type="entry name" value="TetR_N"/>
    <property type="match status" value="1"/>
</dbReference>
<name>A0A6J7P4G4_9ZZZZ</name>
<dbReference type="SUPFAM" id="SSF46689">
    <property type="entry name" value="Homeodomain-like"/>
    <property type="match status" value="1"/>
</dbReference>
<dbReference type="GO" id="GO:0003700">
    <property type="term" value="F:DNA-binding transcription factor activity"/>
    <property type="evidence" value="ECO:0007669"/>
    <property type="project" value="TreeGrafter"/>
</dbReference>
<dbReference type="InterPro" id="IPR050109">
    <property type="entry name" value="HTH-type_TetR-like_transc_reg"/>
</dbReference>
<evidence type="ECO:0000256" key="2">
    <source>
        <dbReference type="ARBA" id="ARBA00023125"/>
    </source>
</evidence>
<dbReference type="PANTHER" id="PTHR30055">
    <property type="entry name" value="HTH-TYPE TRANSCRIPTIONAL REGULATOR RUTR"/>
    <property type="match status" value="1"/>
</dbReference>
<dbReference type="Gene3D" id="1.10.357.10">
    <property type="entry name" value="Tetracycline Repressor, domain 2"/>
    <property type="match status" value="1"/>
</dbReference>
<evidence type="ECO:0000256" key="1">
    <source>
        <dbReference type="ARBA" id="ARBA00023015"/>
    </source>
</evidence>
<evidence type="ECO:0000259" key="5">
    <source>
        <dbReference type="PROSITE" id="PS50977"/>
    </source>
</evidence>
<dbReference type="GO" id="GO:0045892">
    <property type="term" value="P:negative regulation of DNA-templated transcription"/>
    <property type="evidence" value="ECO:0007669"/>
    <property type="project" value="InterPro"/>
</dbReference>
<evidence type="ECO:0000256" key="3">
    <source>
        <dbReference type="ARBA" id="ARBA00023163"/>
    </source>
</evidence>
<dbReference type="InterPro" id="IPR009057">
    <property type="entry name" value="Homeodomain-like_sf"/>
</dbReference>
<keyword evidence="2" id="KW-0238">DNA-binding</keyword>
<dbReference type="InterPro" id="IPR004111">
    <property type="entry name" value="Repressor_TetR_C"/>
</dbReference>
<dbReference type="PROSITE" id="PS50977">
    <property type="entry name" value="HTH_TETR_2"/>
    <property type="match status" value="1"/>
</dbReference>
<reference evidence="6" key="1">
    <citation type="submission" date="2020-05" db="EMBL/GenBank/DDBJ databases">
        <authorList>
            <person name="Chiriac C."/>
            <person name="Salcher M."/>
            <person name="Ghai R."/>
            <person name="Kavagutti S V."/>
        </authorList>
    </citation>
    <scope>NUCLEOTIDE SEQUENCE</scope>
</reference>
<protein>
    <submittedName>
        <fullName evidence="6">Unannotated protein</fullName>
    </submittedName>
</protein>
<organism evidence="6">
    <name type="scientific">freshwater metagenome</name>
    <dbReference type="NCBI Taxonomy" id="449393"/>
    <lineage>
        <taxon>unclassified sequences</taxon>
        <taxon>metagenomes</taxon>
        <taxon>ecological metagenomes</taxon>
    </lineage>
</organism>